<dbReference type="AlphaFoldDB" id="A0A9P5X7Y1"/>
<evidence type="ECO:0000256" key="1">
    <source>
        <dbReference type="SAM" id="MobiDB-lite"/>
    </source>
</evidence>
<proteinExistence type="predicted"/>
<dbReference type="Proteomes" id="UP000807342">
    <property type="component" value="Unassembled WGS sequence"/>
</dbReference>
<gene>
    <name evidence="2" type="ORF">P691DRAFT_305988</name>
</gene>
<evidence type="ECO:0000313" key="2">
    <source>
        <dbReference type="EMBL" id="KAF9444785.1"/>
    </source>
</evidence>
<feature type="compositionally biased region" description="Low complexity" evidence="1">
    <location>
        <begin position="29"/>
        <end position="43"/>
    </location>
</feature>
<keyword evidence="3" id="KW-1185">Reference proteome</keyword>
<protein>
    <submittedName>
        <fullName evidence="2">Uncharacterized protein</fullName>
    </submittedName>
</protein>
<feature type="region of interest" description="Disordered" evidence="1">
    <location>
        <begin position="17"/>
        <end position="49"/>
    </location>
</feature>
<accession>A0A9P5X7Y1</accession>
<sequence length="72" mass="7829">MRLPPLYRRVLNPPTLFPLDSGRGGRGTRYGTTRPCSSSTSPPGALDIHGLVPRRPNVTAGVHHLSCHNMID</sequence>
<comment type="caution">
    <text evidence="2">The sequence shown here is derived from an EMBL/GenBank/DDBJ whole genome shotgun (WGS) entry which is preliminary data.</text>
</comment>
<dbReference type="EMBL" id="MU151347">
    <property type="protein sequence ID" value="KAF9444785.1"/>
    <property type="molecule type" value="Genomic_DNA"/>
</dbReference>
<name>A0A9P5X7Y1_9AGAR</name>
<reference evidence="2" key="1">
    <citation type="submission" date="2020-11" db="EMBL/GenBank/DDBJ databases">
        <authorList>
            <consortium name="DOE Joint Genome Institute"/>
            <person name="Ahrendt S."/>
            <person name="Riley R."/>
            <person name="Andreopoulos W."/>
            <person name="Labutti K."/>
            <person name="Pangilinan J."/>
            <person name="Ruiz-Duenas F.J."/>
            <person name="Barrasa J.M."/>
            <person name="Sanchez-Garcia M."/>
            <person name="Camarero S."/>
            <person name="Miyauchi S."/>
            <person name="Serrano A."/>
            <person name="Linde D."/>
            <person name="Babiker R."/>
            <person name="Drula E."/>
            <person name="Ayuso-Fernandez I."/>
            <person name="Pacheco R."/>
            <person name="Padilla G."/>
            <person name="Ferreira P."/>
            <person name="Barriuso J."/>
            <person name="Kellner H."/>
            <person name="Castanera R."/>
            <person name="Alfaro M."/>
            <person name="Ramirez L."/>
            <person name="Pisabarro A.G."/>
            <person name="Kuo A."/>
            <person name="Tritt A."/>
            <person name="Lipzen A."/>
            <person name="He G."/>
            <person name="Yan M."/>
            <person name="Ng V."/>
            <person name="Cullen D."/>
            <person name="Martin F."/>
            <person name="Rosso M.-N."/>
            <person name="Henrissat B."/>
            <person name="Hibbett D."/>
            <person name="Martinez A.T."/>
            <person name="Grigoriev I.V."/>
        </authorList>
    </citation>
    <scope>NUCLEOTIDE SEQUENCE</scope>
    <source>
        <strain evidence="2">MF-IS2</strain>
    </source>
</reference>
<organism evidence="2 3">
    <name type="scientific">Macrolepiota fuliginosa MF-IS2</name>
    <dbReference type="NCBI Taxonomy" id="1400762"/>
    <lineage>
        <taxon>Eukaryota</taxon>
        <taxon>Fungi</taxon>
        <taxon>Dikarya</taxon>
        <taxon>Basidiomycota</taxon>
        <taxon>Agaricomycotina</taxon>
        <taxon>Agaricomycetes</taxon>
        <taxon>Agaricomycetidae</taxon>
        <taxon>Agaricales</taxon>
        <taxon>Agaricineae</taxon>
        <taxon>Agaricaceae</taxon>
        <taxon>Macrolepiota</taxon>
    </lineage>
</organism>
<evidence type="ECO:0000313" key="3">
    <source>
        <dbReference type="Proteomes" id="UP000807342"/>
    </source>
</evidence>